<feature type="non-terminal residue" evidence="1">
    <location>
        <position position="1"/>
    </location>
</feature>
<gene>
    <name evidence="1" type="ORF">K444DRAFT_541236</name>
</gene>
<dbReference type="InParanoid" id="A0A2J6SS67"/>
<reference evidence="1 2" key="1">
    <citation type="submission" date="2016-04" db="EMBL/GenBank/DDBJ databases">
        <title>A degradative enzymes factory behind the ericoid mycorrhizal symbiosis.</title>
        <authorList>
            <consortium name="DOE Joint Genome Institute"/>
            <person name="Martino E."/>
            <person name="Morin E."/>
            <person name="Grelet G."/>
            <person name="Kuo A."/>
            <person name="Kohler A."/>
            <person name="Daghino S."/>
            <person name="Barry K."/>
            <person name="Choi C."/>
            <person name="Cichocki N."/>
            <person name="Clum A."/>
            <person name="Copeland A."/>
            <person name="Hainaut M."/>
            <person name="Haridas S."/>
            <person name="Labutti K."/>
            <person name="Lindquist E."/>
            <person name="Lipzen A."/>
            <person name="Khouja H.-R."/>
            <person name="Murat C."/>
            <person name="Ohm R."/>
            <person name="Olson A."/>
            <person name="Spatafora J."/>
            <person name="Veneault-Fourrey C."/>
            <person name="Henrissat B."/>
            <person name="Grigoriev I."/>
            <person name="Martin F."/>
            <person name="Perotto S."/>
        </authorList>
    </citation>
    <scope>NUCLEOTIDE SEQUENCE [LARGE SCALE GENOMIC DNA]</scope>
    <source>
        <strain evidence="1 2">E</strain>
    </source>
</reference>
<keyword evidence="2" id="KW-1185">Reference proteome</keyword>
<name>A0A2J6SS67_9HELO</name>
<evidence type="ECO:0000313" key="2">
    <source>
        <dbReference type="Proteomes" id="UP000235371"/>
    </source>
</evidence>
<accession>A0A2J6SS67</accession>
<dbReference type="RefSeq" id="XP_024730506.1">
    <property type="nucleotide sequence ID" value="XM_024875779.1"/>
</dbReference>
<organism evidence="1 2">
    <name type="scientific">Hyaloscypha bicolor E</name>
    <dbReference type="NCBI Taxonomy" id="1095630"/>
    <lineage>
        <taxon>Eukaryota</taxon>
        <taxon>Fungi</taxon>
        <taxon>Dikarya</taxon>
        <taxon>Ascomycota</taxon>
        <taxon>Pezizomycotina</taxon>
        <taxon>Leotiomycetes</taxon>
        <taxon>Helotiales</taxon>
        <taxon>Hyaloscyphaceae</taxon>
        <taxon>Hyaloscypha</taxon>
        <taxon>Hyaloscypha bicolor</taxon>
    </lineage>
</organism>
<protein>
    <submittedName>
        <fullName evidence="1">Uncharacterized protein</fullName>
    </submittedName>
</protein>
<dbReference type="Proteomes" id="UP000235371">
    <property type="component" value="Unassembled WGS sequence"/>
</dbReference>
<evidence type="ECO:0000313" key="1">
    <source>
        <dbReference type="EMBL" id="PMD53602.1"/>
    </source>
</evidence>
<dbReference type="EMBL" id="KZ613871">
    <property type="protein sequence ID" value="PMD53602.1"/>
    <property type="molecule type" value="Genomic_DNA"/>
</dbReference>
<dbReference type="AlphaFoldDB" id="A0A2J6SS67"/>
<dbReference type="GeneID" id="36583858"/>
<proteinExistence type="predicted"/>
<sequence>LRAIFLTNSKNRSIVLYLKAIAIYEIYTQEFLEQVLILFHIPGSPLLQVSELLLVI</sequence>
<dbReference type="OrthoDB" id="3598200at2759"/>